<protein>
    <submittedName>
        <fullName evidence="1">Putative Phosphatase yqaB</fullName>
        <ecNumber evidence="1">3.1.3.-</ecNumber>
    </submittedName>
</protein>
<dbReference type="InParanoid" id="M1YWH1"/>
<evidence type="ECO:0000313" key="1">
    <source>
        <dbReference type="EMBL" id="CCQ90006.1"/>
    </source>
</evidence>
<dbReference type="InterPro" id="IPR006439">
    <property type="entry name" value="HAD-SF_hydro_IA"/>
</dbReference>
<keyword evidence="1" id="KW-0378">Hydrolase</keyword>
<dbReference type="Proteomes" id="UP000011704">
    <property type="component" value="Unassembled WGS sequence"/>
</dbReference>
<dbReference type="OrthoDB" id="9797743at2"/>
<dbReference type="GO" id="GO:0016787">
    <property type="term" value="F:hydrolase activity"/>
    <property type="evidence" value="ECO:0007669"/>
    <property type="project" value="UniProtKB-KW"/>
</dbReference>
<dbReference type="FunCoup" id="M1YWH1">
    <property type="interactions" value="368"/>
</dbReference>
<organism evidence="1 2">
    <name type="scientific">Nitrospina gracilis (strain 3/211)</name>
    <dbReference type="NCBI Taxonomy" id="1266370"/>
    <lineage>
        <taxon>Bacteria</taxon>
        <taxon>Pseudomonadati</taxon>
        <taxon>Nitrospinota/Tectimicrobiota group</taxon>
        <taxon>Nitrospinota</taxon>
        <taxon>Nitrospinia</taxon>
        <taxon>Nitrospinales</taxon>
        <taxon>Nitrospinaceae</taxon>
        <taxon>Nitrospina</taxon>
    </lineage>
</organism>
<dbReference type="EMBL" id="CAQJ01000022">
    <property type="protein sequence ID" value="CCQ90006.1"/>
    <property type="molecule type" value="Genomic_DNA"/>
</dbReference>
<dbReference type="Gene3D" id="3.40.50.1000">
    <property type="entry name" value="HAD superfamily/HAD-like"/>
    <property type="match status" value="1"/>
</dbReference>
<dbReference type="PANTHER" id="PTHR18901">
    <property type="entry name" value="2-DEOXYGLUCOSE-6-PHOSPHATE PHOSPHATASE 2"/>
    <property type="match status" value="1"/>
</dbReference>
<evidence type="ECO:0000313" key="2">
    <source>
        <dbReference type="Proteomes" id="UP000011704"/>
    </source>
</evidence>
<reference evidence="1 2" key="1">
    <citation type="journal article" date="2013" name="Front. Microbiol.">
        <title>The genome of Nitrospina gracilis illuminates the metabolism and evolution of the major marine nitrite oxidizer.</title>
        <authorList>
            <person name="Luecker S."/>
            <person name="Nowka B."/>
            <person name="Rattei T."/>
            <person name="Spieck E."/>
            <person name="and Daims H."/>
        </authorList>
    </citation>
    <scope>NUCLEOTIDE SEQUENCE [LARGE SCALE GENOMIC DNA]</scope>
    <source>
        <strain evidence="1 2">3/211</strain>
    </source>
</reference>
<dbReference type="SFLD" id="SFLDG01129">
    <property type="entry name" value="C1.5:_HAD__Beta-PGM__Phosphata"/>
    <property type="match status" value="1"/>
</dbReference>
<dbReference type="CDD" id="cd07505">
    <property type="entry name" value="HAD_BPGM-like"/>
    <property type="match status" value="1"/>
</dbReference>
<comment type="caution">
    <text evidence="1">The sequence shown here is derived from an EMBL/GenBank/DDBJ whole genome shotgun (WGS) entry which is preliminary data.</text>
</comment>
<accession>M1YWH1</accession>
<dbReference type="NCBIfam" id="TIGR01509">
    <property type="entry name" value="HAD-SF-IA-v3"/>
    <property type="match status" value="1"/>
</dbReference>
<dbReference type="InterPro" id="IPR036412">
    <property type="entry name" value="HAD-like_sf"/>
</dbReference>
<dbReference type="STRING" id="1266370.NITGR_20041"/>
<dbReference type="InterPro" id="IPR023214">
    <property type="entry name" value="HAD_sf"/>
</dbReference>
<dbReference type="PANTHER" id="PTHR18901:SF38">
    <property type="entry name" value="PSEUDOURIDINE-5'-PHOSPHATASE"/>
    <property type="match status" value="1"/>
</dbReference>
<dbReference type="SUPFAM" id="SSF56784">
    <property type="entry name" value="HAD-like"/>
    <property type="match status" value="1"/>
</dbReference>
<dbReference type="RefSeq" id="WP_005007033.1">
    <property type="nucleotide sequence ID" value="NZ_HG422173.1"/>
</dbReference>
<name>M1YWH1_NITG3</name>
<dbReference type="Gene3D" id="1.10.150.240">
    <property type="entry name" value="Putative phosphatase, domain 2"/>
    <property type="match status" value="1"/>
</dbReference>
<proteinExistence type="predicted"/>
<dbReference type="HOGENOM" id="CLU_045011_13_1_0"/>
<sequence>MSTDLKTRITELARNSEGVILDFDGLIADSEPFHYKAYNAVFERYGHSIDPDEYWVEFTSKGKGLKGEIERYNLKLDVTPEAMREEKFEIYSRFCQGGDIKLFPDAMRFMEVVTARFRVAIASGSWEHDIRAILENAGAGHMVKTILGKSPGTRREKPAPDIFLQAAEQLGLQPGRCFVVEDALKGLQAAKDAGMACVIVRNPLNQNIDFSEADVVVSGLAEFLDHL</sequence>
<dbReference type="Pfam" id="PF00702">
    <property type="entry name" value="Hydrolase"/>
    <property type="match status" value="1"/>
</dbReference>
<dbReference type="EC" id="3.1.3.-" evidence="1"/>
<dbReference type="SFLD" id="SFLDS00003">
    <property type="entry name" value="Haloacid_Dehalogenase"/>
    <property type="match status" value="1"/>
</dbReference>
<dbReference type="AlphaFoldDB" id="M1YWH1"/>
<dbReference type="InterPro" id="IPR023198">
    <property type="entry name" value="PGP-like_dom2"/>
</dbReference>
<keyword evidence="2" id="KW-1185">Reference proteome</keyword>
<gene>
    <name evidence="1" type="ORF">NITGR_20041</name>
</gene>